<feature type="region of interest" description="Disordered" evidence="2">
    <location>
        <begin position="164"/>
        <end position="187"/>
    </location>
</feature>
<dbReference type="EMBL" id="QRBI01000131">
    <property type="protein sequence ID" value="RMC03023.1"/>
    <property type="molecule type" value="Genomic_DNA"/>
</dbReference>
<dbReference type="InterPro" id="IPR005456">
    <property type="entry name" value="Prepro-melanin_conc_hormone"/>
</dbReference>
<dbReference type="GO" id="GO:0045202">
    <property type="term" value="C:synapse"/>
    <property type="evidence" value="ECO:0007669"/>
    <property type="project" value="GOC"/>
</dbReference>
<gene>
    <name evidence="3" type="ORF">DUI87_20216</name>
</gene>
<evidence type="ECO:0000313" key="4">
    <source>
        <dbReference type="Proteomes" id="UP000269221"/>
    </source>
</evidence>
<dbReference type="AlphaFoldDB" id="A0A3M0JPX6"/>
<keyword evidence="4" id="KW-1185">Reference proteome</keyword>
<name>A0A3M0JPX6_HIRRU</name>
<protein>
    <submittedName>
        <fullName evidence="3">Uncharacterized protein</fullName>
    </submittedName>
</protein>
<keyword evidence="1" id="KW-0732">Signal</keyword>
<dbReference type="Pfam" id="PF05824">
    <property type="entry name" value="Pro-MCH"/>
    <property type="match status" value="1"/>
</dbReference>
<evidence type="ECO:0000313" key="3">
    <source>
        <dbReference type="EMBL" id="RMC03023.1"/>
    </source>
</evidence>
<proteinExistence type="predicted"/>
<dbReference type="OrthoDB" id="8639774at2759"/>
<dbReference type="GO" id="GO:0031777">
    <property type="term" value="F:type 1 melanin-concentrating hormone receptor binding"/>
    <property type="evidence" value="ECO:0007669"/>
    <property type="project" value="TreeGrafter"/>
</dbReference>
<dbReference type="GO" id="GO:0007268">
    <property type="term" value="P:chemical synaptic transmission"/>
    <property type="evidence" value="ECO:0007669"/>
    <property type="project" value="InterPro"/>
</dbReference>
<dbReference type="STRING" id="333673.A0A3M0JPX6"/>
<dbReference type="PANTHER" id="PTHR12091">
    <property type="entry name" value="MELANIN-CONCENTRATING HORMONE"/>
    <property type="match status" value="1"/>
</dbReference>
<reference evidence="3 4" key="1">
    <citation type="submission" date="2018-07" db="EMBL/GenBank/DDBJ databases">
        <title>A high quality draft genome assembly of the barn swallow (H. rustica rustica).</title>
        <authorList>
            <person name="Formenti G."/>
            <person name="Chiara M."/>
            <person name="Poveda L."/>
            <person name="Francoijs K.-J."/>
            <person name="Bonisoli-Alquati A."/>
            <person name="Canova L."/>
            <person name="Gianfranceschi L."/>
            <person name="Horner D.S."/>
            <person name="Saino N."/>
        </authorList>
    </citation>
    <scope>NUCLEOTIDE SEQUENCE [LARGE SCALE GENOMIC DNA]</scope>
    <source>
        <strain evidence="3">Chelidonia</strain>
        <tissue evidence="3">Blood</tissue>
    </source>
</reference>
<sequence length="217" mass="24447">MAKSLGTSVYRLVQSLQKALDNNNPPIWIVNTKEADICQSNLADSDRPSFMGITRHAGIEGCGFLLSVSKSLQEVEDENMLVATLNLGKTLQNGDKTMNKGAIPLLKHFKIEDSSVFNDKNAGNMKFSDRGSRHDYFNHVTPINPDRKQLPYPALKEAMAFPADTENQNTDSIQERETTDEQNSAKFPIGRRDFDSKYILFLHKNYFILVKYIAVSI</sequence>
<evidence type="ECO:0000256" key="1">
    <source>
        <dbReference type="ARBA" id="ARBA00022729"/>
    </source>
</evidence>
<dbReference type="Proteomes" id="UP000269221">
    <property type="component" value="Unassembled WGS sequence"/>
</dbReference>
<dbReference type="GO" id="GO:0030354">
    <property type="term" value="F:melanin-concentrating hormone activity"/>
    <property type="evidence" value="ECO:0007669"/>
    <property type="project" value="InterPro"/>
</dbReference>
<accession>A0A3M0JPX6</accession>
<evidence type="ECO:0000256" key="2">
    <source>
        <dbReference type="SAM" id="MobiDB-lite"/>
    </source>
</evidence>
<organism evidence="3 4">
    <name type="scientific">Hirundo rustica rustica</name>
    <dbReference type="NCBI Taxonomy" id="333673"/>
    <lineage>
        <taxon>Eukaryota</taxon>
        <taxon>Metazoa</taxon>
        <taxon>Chordata</taxon>
        <taxon>Craniata</taxon>
        <taxon>Vertebrata</taxon>
        <taxon>Euteleostomi</taxon>
        <taxon>Archelosauria</taxon>
        <taxon>Archosauria</taxon>
        <taxon>Dinosauria</taxon>
        <taxon>Saurischia</taxon>
        <taxon>Theropoda</taxon>
        <taxon>Coelurosauria</taxon>
        <taxon>Aves</taxon>
        <taxon>Neognathae</taxon>
        <taxon>Neoaves</taxon>
        <taxon>Telluraves</taxon>
        <taxon>Australaves</taxon>
        <taxon>Passeriformes</taxon>
        <taxon>Sylvioidea</taxon>
        <taxon>Hirundinidae</taxon>
        <taxon>Hirundo</taxon>
    </lineage>
</organism>
<dbReference type="PANTHER" id="PTHR12091:SF0">
    <property type="entry name" value="PRO-MCH"/>
    <property type="match status" value="1"/>
</dbReference>
<comment type="caution">
    <text evidence="3">The sequence shown here is derived from an EMBL/GenBank/DDBJ whole genome shotgun (WGS) entry which is preliminary data.</text>
</comment>